<evidence type="ECO:0000256" key="4">
    <source>
        <dbReference type="ARBA" id="ARBA00023136"/>
    </source>
</evidence>
<dbReference type="AlphaFoldDB" id="A0AAD7BUN5"/>
<dbReference type="GO" id="GO:0000329">
    <property type="term" value="C:fungal-type vacuole membrane"/>
    <property type="evidence" value="ECO:0007669"/>
    <property type="project" value="TreeGrafter"/>
</dbReference>
<dbReference type="EMBL" id="JARKIF010000009">
    <property type="protein sequence ID" value="KAJ7631096.1"/>
    <property type="molecule type" value="Genomic_DNA"/>
</dbReference>
<feature type="transmembrane region" description="Helical" evidence="6">
    <location>
        <begin position="154"/>
        <end position="173"/>
    </location>
</feature>
<evidence type="ECO:0000256" key="6">
    <source>
        <dbReference type="SAM" id="Phobius"/>
    </source>
</evidence>
<comment type="subcellular location">
    <subcellularLocation>
        <location evidence="1">Membrane</location>
        <topology evidence="1">Multi-pass membrane protein</topology>
    </subcellularLocation>
</comment>
<reference evidence="8" key="1">
    <citation type="submission" date="2023-03" db="EMBL/GenBank/DDBJ databases">
        <title>Massive genome expansion in bonnet fungi (Mycena s.s.) driven by repeated elements and novel gene families across ecological guilds.</title>
        <authorList>
            <consortium name="Lawrence Berkeley National Laboratory"/>
            <person name="Harder C.B."/>
            <person name="Miyauchi S."/>
            <person name="Viragh M."/>
            <person name="Kuo A."/>
            <person name="Thoen E."/>
            <person name="Andreopoulos B."/>
            <person name="Lu D."/>
            <person name="Skrede I."/>
            <person name="Drula E."/>
            <person name="Henrissat B."/>
            <person name="Morin E."/>
            <person name="Kohler A."/>
            <person name="Barry K."/>
            <person name="LaButti K."/>
            <person name="Morin E."/>
            <person name="Salamov A."/>
            <person name="Lipzen A."/>
            <person name="Mereny Z."/>
            <person name="Hegedus B."/>
            <person name="Baldrian P."/>
            <person name="Stursova M."/>
            <person name="Weitz H."/>
            <person name="Taylor A."/>
            <person name="Grigoriev I.V."/>
            <person name="Nagy L.G."/>
            <person name="Martin F."/>
            <person name="Kauserud H."/>
        </authorList>
    </citation>
    <scope>NUCLEOTIDE SEQUENCE</scope>
    <source>
        <strain evidence="8">9284</strain>
    </source>
</reference>
<evidence type="ECO:0000256" key="1">
    <source>
        <dbReference type="ARBA" id="ARBA00004141"/>
    </source>
</evidence>
<evidence type="ECO:0000259" key="7">
    <source>
        <dbReference type="Pfam" id="PF00892"/>
    </source>
</evidence>
<evidence type="ECO:0000256" key="2">
    <source>
        <dbReference type="ARBA" id="ARBA00022692"/>
    </source>
</evidence>
<gene>
    <name evidence="8" type="ORF">FB45DRAFT_917490</name>
</gene>
<dbReference type="InterPro" id="IPR000620">
    <property type="entry name" value="EamA_dom"/>
</dbReference>
<proteinExistence type="predicted"/>
<dbReference type="PANTHER" id="PTHR23051:SF0">
    <property type="entry name" value="SOLUTE CARRIER FAMILY 35 MEMBER F5"/>
    <property type="match status" value="1"/>
</dbReference>
<dbReference type="SUPFAM" id="SSF103481">
    <property type="entry name" value="Multidrug resistance efflux transporter EmrE"/>
    <property type="match status" value="1"/>
</dbReference>
<evidence type="ECO:0000313" key="9">
    <source>
        <dbReference type="Proteomes" id="UP001221142"/>
    </source>
</evidence>
<feature type="transmembrane region" description="Helical" evidence="6">
    <location>
        <begin position="286"/>
        <end position="309"/>
    </location>
</feature>
<keyword evidence="4 6" id="KW-0472">Membrane</keyword>
<feature type="domain" description="EamA" evidence="7">
    <location>
        <begin position="147"/>
        <end position="223"/>
    </location>
</feature>
<feature type="transmembrane region" description="Helical" evidence="6">
    <location>
        <begin position="375"/>
        <end position="393"/>
    </location>
</feature>
<feature type="transmembrane region" description="Helical" evidence="6">
    <location>
        <begin position="349"/>
        <end position="369"/>
    </location>
</feature>
<feature type="transmembrane region" description="Helical" evidence="6">
    <location>
        <begin position="321"/>
        <end position="342"/>
    </location>
</feature>
<evidence type="ECO:0000256" key="3">
    <source>
        <dbReference type="ARBA" id="ARBA00022989"/>
    </source>
</evidence>
<feature type="transmembrane region" description="Helical" evidence="6">
    <location>
        <begin position="77"/>
        <end position="95"/>
    </location>
</feature>
<feature type="transmembrane region" description="Helical" evidence="6">
    <location>
        <begin position="179"/>
        <end position="199"/>
    </location>
</feature>
<protein>
    <recommendedName>
        <fullName evidence="7">EamA domain-containing protein</fullName>
    </recommendedName>
</protein>
<accession>A0AAD7BUN5</accession>
<keyword evidence="9" id="KW-1185">Reference proteome</keyword>
<feature type="transmembrane region" description="Helical" evidence="6">
    <location>
        <begin position="206"/>
        <end position="224"/>
    </location>
</feature>
<name>A0AAD7BUN5_9AGAR</name>
<feature type="transmembrane region" description="Helical" evidence="6">
    <location>
        <begin position="256"/>
        <end position="274"/>
    </location>
</feature>
<comment type="caution">
    <text evidence="8">The sequence shown here is derived from an EMBL/GenBank/DDBJ whole genome shotgun (WGS) entry which is preliminary data.</text>
</comment>
<dbReference type="Proteomes" id="UP001221142">
    <property type="component" value="Unassembled WGS sequence"/>
</dbReference>
<organism evidence="8 9">
    <name type="scientific">Roridomyces roridus</name>
    <dbReference type="NCBI Taxonomy" id="1738132"/>
    <lineage>
        <taxon>Eukaryota</taxon>
        <taxon>Fungi</taxon>
        <taxon>Dikarya</taxon>
        <taxon>Basidiomycota</taxon>
        <taxon>Agaricomycotina</taxon>
        <taxon>Agaricomycetes</taxon>
        <taxon>Agaricomycetidae</taxon>
        <taxon>Agaricales</taxon>
        <taxon>Marasmiineae</taxon>
        <taxon>Mycenaceae</taxon>
        <taxon>Roridomyces</taxon>
    </lineage>
</organism>
<feature type="region of interest" description="Disordered" evidence="5">
    <location>
        <begin position="19"/>
        <end position="39"/>
    </location>
</feature>
<dbReference type="PANTHER" id="PTHR23051">
    <property type="entry name" value="SOLUTE CARRIER FAMILY 35, MEMBER F5"/>
    <property type="match status" value="1"/>
</dbReference>
<evidence type="ECO:0000256" key="5">
    <source>
        <dbReference type="SAM" id="MobiDB-lite"/>
    </source>
</evidence>
<dbReference type="Pfam" id="PF00892">
    <property type="entry name" value="EamA"/>
    <property type="match status" value="1"/>
</dbReference>
<evidence type="ECO:0000313" key="8">
    <source>
        <dbReference type="EMBL" id="KAJ7631096.1"/>
    </source>
</evidence>
<keyword evidence="3 6" id="KW-1133">Transmembrane helix</keyword>
<feature type="transmembrane region" description="Helical" evidence="6">
    <location>
        <begin position="45"/>
        <end position="65"/>
    </location>
</feature>
<sequence>MQPADRTAETLEMDSLGSTMYPRRSVSRDPAVSPGRPRPRATRDYAVGIGLLLVVVFLWTSSNFVTQAMYQGGYEKPFLVTYLNTSAFVLYLIPIEIRRRWGKRRQDLEEVPRGRARYQPLASESNPEIEVLLATSVPPEDTLPPLTVPDTARLAFVFCFLWFIANWTVNAALDYTSVASATILSSMSGMFTLAIGRVFRVETLTLAKFAAVLTSFGGVVLVSLSDSVLPKQPSGAASRPLGHAVELAPHPALGDTLALISALFYALYVILLKVRIRSESRIDMQLFFGFVGLFNILACWPIGIFLHVIGVEKFELPKGQALVAVAINMAITLSSDYIYVLAMLKTTPLVVTVGLSLTIPLAVLGDFLLGRFTRGQVIFGAILVLISFVVVGLDNDKVKAAPIVDDVSEQHVED</sequence>
<keyword evidence="2 6" id="KW-0812">Transmembrane</keyword>
<dbReference type="InterPro" id="IPR037185">
    <property type="entry name" value="EmrE-like"/>
</dbReference>